<proteinExistence type="inferred from homology"/>
<evidence type="ECO:0000256" key="2">
    <source>
        <dbReference type="SAM" id="SignalP"/>
    </source>
</evidence>
<keyword evidence="2" id="KW-0732">Signal</keyword>
<dbReference type="GO" id="GO:0009289">
    <property type="term" value="C:pilus"/>
    <property type="evidence" value="ECO:0007669"/>
    <property type="project" value="InterPro"/>
</dbReference>
<feature type="chain" id="PRO_5040952479" evidence="2">
    <location>
        <begin position="20"/>
        <end position="238"/>
    </location>
</feature>
<dbReference type="Proteomes" id="UP001139971">
    <property type="component" value="Unassembled WGS sequence"/>
</dbReference>
<dbReference type="InterPro" id="IPR001082">
    <property type="entry name" value="Pilin"/>
</dbReference>
<dbReference type="InterPro" id="IPR045584">
    <property type="entry name" value="Pilin-like"/>
</dbReference>
<dbReference type="AlphaFoldDB" id="A0A9X3YNF7"/>
<dbReference type="Pfam" id="PF00114">
    <property type="entry name" value="Pilin"/>
    <property type="match status" value="2"/>
</dbReference>
<organism evidence="3 4">
    <name type="scientific">Tahibacter soli</name>
    <dbReference type="NCBI Taxonomy" id="2983605"/>
    <lineage>
        <taxon>Bacteria</taxon>
        <taxon>Pseudomonadati</taxon>
        <taxon>Pseudomonadota</taxon>
        <taxon>Gammaproteobacteria</taxon>
        <taxon>Lysobacterales</taxon>
        <taxon>Rhodanobacteraceae</taxon>
        <taxon>Tahibacter</taxon>
    </lineage>
</organism>
<dbReference type="Gene3D" id="3.30.700.10">
    <property type="entry name" value="Glycoprotein, Type 4 Pilin"/>
    <property type="match status" value="2"/>
</dbReference>
<gene>
    <name evidence="3" type="ORF">OD750_017920</name>
</gene>
<evidence type="ECO:0000313" key="3">
    <source>
        <dbReference type="EMBL" id="MDC8014425.1"/>
    </source>
</evidence>
<keyword evidence="4" id="KW-1185">Reference proteome</keyword>
<sequence length="238" mass="24524">MRTIVLGAVLSAVSVQAGATPPAALAEAVAATGGVKTGIAEYALTWGKWPAAADPDVVGAPKSYAGANVARLDLYDNAVFEVTLSPAAGGGHIRMRPENPDPSHQPISWICESPDVADIDRLPGCNRAAMAFGPEVLAIAAGLKTAIAEHRMNYAAWPAAADPRIVESPTRYAGTHVARIDLAAHGVLRVTLQPSAGGGHLVLTPDAPGSSIVWTCTSPDIVKVASAIDDCTYAPHLR</sequence>
<evidence type="ECO:0000313" key="4">
    <source>
        <dbReference type="Proteomes" id="UP001139971"/>
    </source>
</evidence>
<dbReference type="EMBL" id="JAOVZO020000018">
    <property type="protein sequence ID" value="MDC8014425.1"/>
    <property type="molecule type" value="Genomic_DNA"/>
</dbReference>
<feature type="signal peptide" evidence="2">
    <location>
        <begin position="1"/>
        <end position="19"/>
    </location>
</feature>
<name>A0A9X3YNF7_9GAMM</name>
<accession>A0A9X3YNF7</accession>
<protein>
    <submittedName>
        <fullName evidence="3">Pilin</fullName>
    </submittedName>
</protein>
<comment type="caution">
    <text evidence="3">The sequence shown here is derived from an EMBL/GenBank/DDBJ whole genome shotgun (WGS) entry which is preliminary data.</text>
</comment>
<dbReference type="RefSeq" id="WP_263543990.1">
    <property type="nucleotide sequence ID" value="NZ_JAOVZO020000018.1"/>
</dbReference>
<comment type="similarity">
    <text evidence="1">Belongs to the N-Me-Phe pilin family.</text>
</comment>
<dbReference type="SUPFAM" id="SSF54523">
    <property type="entry name" value="Pili subunits"/>
    <property type="match status" value="2"/>
</dbReference>
<reference evidence="3" key="1">
    <citation type="submission" date="2023-02" db="EMBL/GenBank/DDBJ databases">
        <title>Tahibacter soli sp. nov. isolated from soil.</title>
        <authorList>
            <person name="Baek J.H."/>
            <person name="Lee J.K."/>
            <person name="Choi D.G."/>
            <person name="Jeon C.O."/>
        </authorList>
    </citation>
    <scope>NUCLEOTIDE SEQUENCE</scope>
    <source>
        <strain evidence="3">BL</strain>
    </source>
</reference>
<evidence type="ECO:0000256" key="1">
    <source>
        <dbReference type="ARBA" id="ARBA00005233"/>
    </source>
</evidence>
<dbReference type="GO" id="GO:0007155">
    <property type="term" value="P:cell adhesion"/>
    <property type="evidence" value="ECO:0007669"/>
    <property type="project" value="InterPro"/>
</dbReference>